<dbReference type="InterPro" id="IPR004389">
    <property type="entry name" value="Ribosomal_uL18_bac-type"/>
</dbReference>
<dbReference type="Pfam" id="PF00861">
    <property type="entry name" value="Ribosomal_L18p"/>
    <property type="match status" value="1"/>
</dbReference>
<evidence type="ECO:0000256" key="1">
    <source>
        <dbReference type="ARBA" id="ARBA00007116"/>
    </source>
</evidence>
<evidence type="ECO:0000256" key="6">
    <source>
        <dbReference type="ARBA" id="ARBA00035197"/>
    </source>
</evidence>
<comment type="similarity">
    <text evidence="1 7">Belongs to the universal ribosomal protein uL18 family.</text>
</comment>
<accession>A0A1F7GE72</accession>
<evidence type="ECO:0000256" key="2">
    <source>
        <dbReference type="ARBA" id="ARBA00022730"/>
    </source>
</evidence>
<gene>
    <name evidence="7" type="primary">rplR</name>
    <name evidence="9" type="ORF">A2774_02185</name>
</gene>
<dbReference type="GO" id="GO:0008097">
    <property type="term" value="F:5S rRNA binding"/>
    <property type="evidence" value="ECO:0007669"/>
    <property type="project" value="TreeGrafter"/>
</dbReference>
<evidence type="ECO:0000256" key="5">
    <source>
        <dbReference type="ARBA" id="ARBA00023274"/>
    </source>
</evidence>
<evidence type="ECO:0000256" key="7">
    <source>
        <dbReference type="HAMAP-Rule" id="MF_01337"/>
    </source>
</evidence>
<evidence type="ECO:0000313" key="10">
    <source>
        <dbReference type="Proteomes" id="UP000177208"/>
    </source>
</evidence>
<comment type="caution">
    <text evidence="9">The sequence shown here is derived from an EMBL/GenBank/DDBJ whole genome shotgun (WGS) entry which is preliminary data.</text>
</comment>
<dbReference type="EMBL" id="MFZG01000010">
    <property type="protein sequence ID" value="OGK17187.1"/>
    <property type="molecule type" value="Genomic_DNA"/>
</dbReference>
<dbReference type="SUPFAM" id="SSF53137">
    <property type="entry name" value="Translational machinery components"/>
    <property type="match status" value="1"/>
</dbReference>
<evidence type="ECO:0000256" key="8">
    <source>
        <dbReference type="SAM" id="MobiDB-lite"/>
    </source>
</evidence>
<comment type="subunit">
    <text evidence="7">Part of the 50S ribosomal subunit; part of the 5S rRNA/L5/L18/L25 subcomplex. Contacts the 5S and 23S rRNAs.</text>
</comment>
<organism evidence="9 10">
    <name type="scientific">Candidatus Roizmanbacteria bacterium RIFCSPHIGHO2_01_FULL_39_12c</name>
    <dbReference type="NCBI Taxonomy" id="1802031"/>
    <lineage>
        <taxon>Bacteria</taxon>
        <taxon>Candidatus Roizmaniibacteriota</taxon>
    </lineage>
</organism>
<dbReference type="Gene3D" id="3.30.420.100">
    <property type="match status" value="1"/>
</dbReference>
<name>A0A1F7GE72_9BACT</name>
<keyword evidence="3 7" id="KW-0694">RNA-binding</keyword>
<evidence type="ECO:0000313" key="9">
    <source>
        <dbReference type="EMBL" id="OGK17187.1"/>
    </source>
</evidence>
<keyword evidence="4 7" id="KW-0689">Ribosomal protein</keyword>
<comment type="function">
    <text evidence="7">This is one of the proteins that bind and probably mediate the attachment of the 5S RNA into the large ribosomal subunit, where it forms part of the central protuberance.</text>
</comment>
<reference evidence="9 10" key="1">
    <citation type="journal article" date="2016" name="Nat. Commun.">
        <title>Thousands of microbial genomes shed light on interconnected biogeochemical processes in an aquifer system.</title>
        <authorList>
            <person name="Anantharaman K."/>
            <person name="Brown C.T."/>
            <person name="Hug L.A."/>
            <person name="Sharon I."/>
            <person name="Castelle C.J."/>
            <person name="Probst A.J."/>
            <person name="Thomas B.C."/>
            <person name="Singh A."/>
            <person name="Wilkins M.J."/>
            <person name="Karaoz U."/>
            <person name="Brodie E.L."/>
            <person name="Williams K.H."/>
            <person name="Hubbard S.S."/>
            <person name="Banfield J.F."/>
        </authorList>
    </citation>
    <scope>NUCLEOTIDE SEQUENCE [LARGE SCALE GENOMIC DNA]</scope>
</reference>
<evidence type="ECO:0000256" key="3">
    <source>
        <dbReference type="ARBA" id="ARBA00022884"/>
    </source>
</evidence>
<dbReference type="InterPro" id="IPR057268">
    <property type="entry name" value="Ribosomal_L18"/>
</dbReference>
<dbReference type="InterPro" id="IPR005484">
    <property type="entry name" value="Ribosomal_uL18_bac/plant/anim"/>
</dbReference>
<dbReference type="AlphaFoldDB" id="A0A1F7GE72"/>
<dbReference type="PANTHER" id="PTHR12899:SF3">
    <property type="entry name" value="LARGE RIBOSOMAL SUBUNIT PROTEIN UL18M"/>
    <property type="match status" value="1"/>
</dbReference>
<proteinExistence type="inferred from homology"/>
<keyword evidence="5 7" id="KW-0687">Ribonucleoprotein</keyword>
<feature type="compositionally biased region" description="Basic residues" evidence="8">
    <location>
        <begin position="8"/>
        <end position="17"/>
    </location>
</feature>
<dbReference type="CDD" id="cd00432">
    <property type="entry name" value="Ribosomal_L18_L5e"/>
    <property type="match status" value="1"/>
</dbReference>
<evidence type="ECO:0000256" key="4">
    <source>
        <dbReference type="ARBA" id="ARBA00022980"/>
    </source>
</evidence>
<dbReference type="GO" id="GO:0006412">
    <property type="term" value="P:translation"/>
    <property type="evidence" value="ECO:0007669"/>
    <property type="project" value="UniProtKB-UniRule"/>
</dbReference>
<dbReference type="GO" id="GO:0003735">
    <property type="term" value="F:structural constituent of ribosome"/>
    <property type="evidence" value="ECO:0007669"/>
    <property type="project" value="InterPro"/>
</dbReference>
<protein>
    <recommendedName>
        <fullName evidence="6 7">Large ribosomal subunit protein uL18</fullName>
    </recommendedName>
</protein>
<dbReference type="HAMAP" id="MF_01337_B">
    <property type="entry name" value="Ribosomal_uL18_B"/>
    <property type="match status" value="1"/>
</dbReference>
<dbReference type="GO" id="GO:0022625">
    <property type="term" value="C:cytosolic large ribosomal subunit"/>
    <property type="evidence" value="ECO:0007669"/>
    <property type="project" value="TreeGrafter"/>
</dbReference>
<dbReference type="PANTHER" id="PTHR12899">
    <property type="entry name" value="39S RIBOSOMAL PROTEIN L18, MITOCHONDRIAL"/>
    <property type="match status" value="1"/>
</dbReference>
<sequence length="120" mass="13772">MNKNIKDRRSRRKKRVSSKISGSKDKPRISVFASKLYTYAQAIDDIARETLTEYSSLKMARDKDYKKDKKVSEAKKVGIELARKIKKIGVKQAVFDRGRYSYNGRVKAVADGLREEGIQI</sequence>
<keyword evidence="2 7" id="KW-0699">rRNA-binding</keyword>
<feature type="region of interest" description="Disordered" evidence="8">
    <location>
        <begin position="1"/>
        <end position="25"/>
    </location>
</feature>
<dbReference type="Proteomes" id="UP000177208">
    <property type="component" value="Unassembled WGS sequence"/>
</dbReference>
<dbReference type="NCBIfam" id="TIGR00060">
    <property type="entry name" value="L18_bact"/>
    <property type="match status" value="1"/>
</dbReference>